<feature type="signal peptide" evidence="1">
    <location>
        <begin position="1"/>
        <end position="27"/>
    </location>
</feature>
<dbReference type="Pfam" id="PF07995">
    <property type="entry name" value="GSDH"/>
    <property type="match status" value="1"/>
</dbReference>
<protein>
    <submittedName>
        <fullName evidence="3">Glucose/arabinose dehydrogenase</fullName>
    </submittedName>
</protein>
<comment type="caution">
    <text evidence="3">The sequence shown here is derived from an EMBL/GenBank/DDBJ whole genome shotgun (WGS) entry which is preliminary data.</text>
</comment>
<evidence type="ECO:0000313" key="4">
    <source>
        <dbReference type="Proteomes" id="UP000730739"/>
    </source>
</evidence>
<dbReference type="InterPro" id="IPR011041">
    <property type="entry name" value="Quinoprot_gluc/sorb_DH_b-prop"/>
</dbReference>
<feature type="chain" id="PRO_5045323916" evidence="1">
    <location>
        <begin position="28"/>
        <end position="397"/>
    </location>
</feature>
<dbReference type="PANTHER" id="PTHR19328:SF75">
    <property type="entry name" value="ALDOSE SUGAR DEHYDROGENASE YLII"/>
    <property type="match status" value="1"/>
</dbReference>
<evidence type="ECO:0000259" key="2">
    <source>
        <dbReference type="Pfam" id="PF07995"/>
    </source>
</evidence>
<dbReference type="RefSeq" id="WP_209602554.1">
    <property type="nucleotide sequence ID" value="NZ_JAGILA010000004.1"/>
</dbReference>
<dbReference type="SUPFAM" id="SSF50952">
    <property type="entry name" value="Soluble quinoprotein glucose dehydrogenase"/>
    <property type="match status" value="1"/>
</dbReference>
<accession>A0ABS4R1J8</accession>
<gene>
    <name evidence="3" type="ORF">J2Z31_003279</name>
</gene>
<reference evidence="3 4" key="1">
    <citation type="submission" date="2021-03" db="EMBL/GenBank/DDBJ databases">
        <title>Genomic Encyclopedia of Type Strains, Phase IV (KMG-IV): sequencing the most valuable type-strain genomes for metagenomic binning, comparative biology and taxonomic classification.</title>
        <authorList>
            <person name="Goeker M."/>
        </authorList>
    </citation>
    <scope>NUCLEOTIDE SEQUENCE [LARGE SCALE GENOMIC DNA]</scope>
    <source>
        <strain evidence="3 4">DSM 13372</strain>
    </source>
</reference>
<dbReference type="InterPro" id="IPR012938">
    <property type="entry name" value="Glc/Sorbosone_DH"/>
</dbReference>
<dbReference type="Proteomes" id="UP000730739">
    <property type="component" value="Unassembled WGS sequence"/>
</dbReference>
<dbReference type="EMBL" id="JAGILA010000004">
    <property type="protein sequence ID" value="MBP2236765.1"/>
    <property type="molecule type" value="Genomic_DNA"/>
</dbReference>
<evidence type="ECO:0000313" key="3">
    <source>
        <dbReference type="EMBL" id="MBP2236765.1"/>
    </source>
</evidence>
<dbReference type="Gene3D" id="2.120.10.30">
    <property type="entry name" value="TolB, C-terminal domain"/>
    <property type="match status" value="1"/>
</dbReference>
<dbReference type="PANTHER" id="PTHR19328">
    <property type="entry name" value="HEDGEHOG-INTERACTING PROTEIN"/>
    <property type="match status" value="1"/>
</dbReference>
<keyword evidence="1" id="KW-0732">Signal</keyword>
<keyword evidence="4" id="KW-1185">Reference proteome</keyword>
<proteinExistence type="predicted"/>
<sequence>MRWECRNNGKRYRIRAALAPSTAAAFAAGLFLSAACPGFAQETRQFSTKKGTVLVETLATGLEHPWAVEFLPDGALIVTERPGRLRILRDGKLSKAVEGVPEVVARGQGGLLDVALDPQFATNRTLYLSYAARGDGGYGTVVARAILAEDERRLADVQEIFRMNKFTGTTHHFGSRIAIDRDGSLFFGIGDRGDDERAQDPRDHAGSILHINADGSIPASNPYRGATEGLAEIWSIGHRNPQGITFDPANGTLLTVEHGSRGGDEINNPLPGRNYGWPVITYGRDYSGAEIGEGTAKEGMEQPLYYWDPSIAPGAIAVYRGKMFPEWDGNLLVAALKYQLLTRLERDEGGAIVGEERLFDGEFGRLRDVIVAPDGALLMVTDEENGAVLRVSKAPTE</sequence>
<organism evidence="3 4">
    <name type="scientific">Sinorhizobium kostiense</name>
    <dbReference type="NCBI Taxonomy" id="76747"/>
    <lineage>
        <taxon>Bacteria</taxon>
        <taxon>Pseudomonadati</taxon>
        <taxon>Pseudomonadota</taxon>
        <taxon>Alphaproteobacteria</taxon>
        <taxon>Hyphomicrobiales</taxon>
        <taxon>Rhizobiaceae</taxon>
        <taxon>Sinorhizobium/Ensifer group</taxon>
        <taxon>Sinorhizobium</taxon>
    </lineage>
</organism>
<name>A0ABS4R1J8_9HYPH</name>
<dbReference type="InterPro" id="IPR011042">
    <property type="entry name" value="6-blade_b-propeller_TolB-like"/>
</dbReference>
<evidence type="ECO:0000256" key="1">
    <source>
        <dbReference type="SAM" id="SignalP"/>
    </source>
</evidence>
<feature type="domain" description="Glucose/Sorbosone dehydrogenase" evidence="2">
    <location>
        <begin position="62"/>
        <end position="390"/>
    </location>
</feature>